<dbReference type="PANTHER" id="PTHR30250">
    <property type="entry name" value="PST FAMILY PREDICTED COLANIC ACID TRANSPORTER"/>
    <property type="match status" value="1"/>
</dbReference>
<dbReference type="Proteomes" id="UP000326881">
    <property type="component" value="Chromosome"/>
</dbReference>
<comment type="similarity">
    <text evidence="2">Belongs to the polysaccharide synthase family.</text>
</comment>
<gene>
    <name evidence="8" type="ORF">FZ934_05850</name>
</gene>
<evidence type="ECO:0000256" key="5">
    <source>
        <dbReference type="ARBA" id="ARBA00022989"/>
    </source>
</evidence>
<keyword evidence="6 7" id="KW-0472">Membrane</keyword>
<keyword evidence="3" id="KW-1003">Cell membrane</keyword>
<dbReference type="PANTHER" id="PTHR30250:SF10">
    <property type="entry name" value="LIPOPOLYSACCHARIDE BIOSYNTHESIS PROTEIN WZXC"/>
    <property type="match status" value="1"/>
</dbReference>
<dbReference type="AlphaFoldDB" id="A0A5Q0C7U5"/>
<organism evidence="8 9">
    <name type="scientific">Rhizobium grahamii</name>
    <dbReference type="NCBI Taxonomy" id="1120045"/>
    <lineage>
        <taxon>Bacteria</taxon>
        <taxon>Pseudomonadati</taxon>
        <taxon>Pseudomonadota</taxon>
        <taxon>Alphaproteobacteria</taxon>
        <taxon>Hyphomicrobiales</taxon>
        <taxon>Rhizobiaceae</taxon>
        <taxon>Rhizobium/Agrobacterium group</taxon>
        <taxon>Rhizobium</taxon>
    </lineage>
</organism>
<dbReference type="RefSeq" id="WP_153270286.1">
    <property type="nucleotide sequence ID" value="NZ_CP043498.1"/>
</dbReference>
<dbReference type="OrthoDB" id="7605542at2"/>
<dbReference type="GO" id="GO:0005886">
    <property type="term" value="C:plasma membrane"/>
    <property type="evidence" value="ECO:0007669"/>
    <property type="project" value="UniProtKB-SubCell"/>
</dbReference>
<keyword evidence="4 7" id="KW-0812">Transmembrane</keyword>
<accession>A0A5Q0C7U5</accession>
<feature type="transmembrane region" description="Helical" evidence="7">
    <location>
        <begin position="168"/>
        <end position="190"/>
    </location>
</feature>
<sequence length="478" mass="51601">MLASRALKGAGWLVFSRFVTRIIDFLTLLVLARILTPTDFGVAALATSMVVIVDTVLEVPVTQALLRLDTIDKTHLDTGFTLSLLRSIVVAVILVAIVWPFSVFNRDPLLIPLVAVVAIGPIARGLNSPGMVYFARDLGFRQIFLLETFGKVCASIVAITIVLSGGRYWAIAANFATASVAAACLSYVLAPYRPAFSLSRLKDFAGFIGWFSSAQLVAALNWQFDRFLIGAFADKPTLGRYAVASDVAVIPSQSIIGPAQQPVMAAFSRITSDPDRMRTAFLKAVRFITMVSLPVCIGISLTADLVTDLLLGNQWKASAPLLSLLALSILPIPYFQTLNSASLASDRPHVIFRLNVIDLCFRLVAVVAGFYLYSVTGVSIARVLLAAIMFFFYLTETRRLLALGISEQLLNIWKIPVAGAAMAIGVLILREEIAGRGWHDLVELIVVSIVGAAIYAGTLLGLGMRIVAGAGRLELVDR</sequence>
<proteinExistence type="inferred from homology"/>
<evidence type="ECO:0000256" key="6">
    <source>
        <dbReference type="ARBA" id="ARBA00023136"/>
    </source>
</evidence>
<dbReference type="Pfam" id="PF13440">
    <property type="entry name" value="Polysacc_synt_3"/>
    <property type="match status" value="1"/>
</dbReference>
<evidence type="ECO:0000256" key="4">
    <source>
        <dbReference type="ARBA" id="ARBA00022692"/>
    </source>
</evidence>
<evidence type="ECO:0000256" key="1">
    <source>
        <dbReference type="ARBA" id="ARBA00004651"/>
    </source>
</evidence>
<name>A0A5Q0C7U5_9HYPH</name>
<keyword evidence="5 7" id="KW-1133">Transmembrane helix</keyword>
<comment type="subcellular location">
    <subcellularLocation>
        <location evidence="1">Cell membrane</location>
        <topology evidence="1">Multi-pass membrane protein</topology>
    </subcellularLocation>
</comment>
<feature type="transmembrane region" description="Helical" evidence="7">
    <location>
        <begin position="12"/>
        <end position="34"/>
    </location>
</feature>
<feature type="transmembrane region" description="Helical" evidence="7">
    <location>
        <begin position="138"/>
        <end position="162"/>
    </location>
</feature>
<feature type="transmembrane region" description="Helical" evidence="7">
    <location>
        <begin position="284"/>
        <end position="303"/>
    </location>
</feature>
<feature type="transmembrane region" description="Helical" evidence="7">
    <location>
        <begin position="379"/>
        <end position="397"/>
    </location>
</feature>
<evidence type="ECO:0000256" key="2">
    <source>
        <dbReference type="ARBA" id="ARBA00007430"/>
    </source>
</evidence>
<dbReference type="InterPro" id="IPR050833">
    <property type="entry name" value="Poly_Biosynth_Transport"/>
</dbReference>
<feature type="transmembrane region" description="Helical" evidence="7">
    <location>
        <begin position="441"/>
        <end position="462"/>
    </location>
</feature>
<keyword evidence="9" id="KW-1185">Reference proteome</keyword>
<feature type="transmembrane region" description="Helical" evidence="7">
    <location>
        <begin position="82"/>
        <end position="103"/>
    </location>
</feature>
<feature type="transmembrane region" description="Helical" evidence="7">
    <location>
        <begin position="315"/>
        <end position="335"/>
    </location>
</feature>
<dbReference type="KEGG" id="rgr:FZ934_05850"/>
<feature type="transmembrane region" description="Helical" evidence="7">
    <location>
        <begin position="409"/>
        <end position="429"/>
    </location>
</feature>
<feature type="transmembrane region" description="Helical" evidence="7">
    <location>
        <begin position="109"/>
        <end position="126"/>
    </location>
</feature>
<evidence type="ECO:0000313" key="9">
    <source>
        <dbReference type="Proteomes" id="UP000326881"/>
    </source>
</evidence>
<evidence type="ECO:0000256" key="7">
    <source>
        <dbReference type="SAM" id="Phobius"/>
    </source>
</evidence>
<evidence type="ECO:0000256" key="3">
    <source>
        <dbReference type="ARBA" id="ARBA00022475"/>
    </source>
</evidence>
<dbReference type="EMBL" id="CP043498">
    <property type="protein sequence ID" value="QFY59991.1"/>
    <property type="molecule type" value="Genomic_DNA"/>
</dbReference>
<protein>
    <submittedName>
        <fullName evidence="8">Oligosaccharide flippase family protein</fullName>
    </submittedName>
</protein>
<evidence type="ECO:0000313" key="8">
    <source>
        <dbReference type="EMBL" id="QFY59991.1"/>
    </source>
</evidence>
<reference evidence="8 9" key="1">
    <citation type="submission" date="2019-08" db="EMBL/GenBank/DDBJ databases">
        <title>Prosopis cineraria nodule microbiome.</title>
        <authorList>
            <person name="Ali R."/>
            <person name="Chaluvadi S.R."/>
            <person name="Wang X."/>
        </authorList>
    </citation>
    <scope>NUCLEOTIDE SEQUENCE [LARGE SCALE GENOMIC DNA]</scope>
    <source>
        <strain evidence="8 9">BG7</strain>
    </source>
</reference>
<feature type="transmembrane region" description="Helical" evidence="7">
    <location>
        <begin position="40"/>
        <end position="61"/>
    </location>
</feature>